<name>A0AAW2UW06_9LAMI</name>
<dbReference type="AlphaFoldDB" id="A0AAW2UW06"/>
<reference evidence="1" key="2">
    <citation type="journal article" date="2024" name="Plant">
        <title>Genomic evolution and insights into agronomic trait innovations of Sesamum species.</title>
        <authorList>
            <person name="Miao H."/>
            <person name="Wang L."/>
            <person name="Qu L."/>
            <person name="Liu H."/>
            <person name="Sun Y."/>
            <person name="Le M."/>
            <person name="Wang Q."/>
            <person name="Wei S."/>
            <person name="Zheng Y."/>
            <person name="Lin W."/>
            <person name="Duan Y."/>
            <person name="Cao H."/>
            <person name="Xiong S."/>
            <person name="Wang X."/>
            <person name="Wei L."/>
            <person name="Li C."/>
            <person name="Ma Q."/>
            <person name="Ju M."/>
            <person name="Zhao R."/>
            <person name="Li G."/>
            <person name="Mu C."/>
            <person name="Tian Q."/>
            <person name="Mei H."/>
            <person name="Zhang T."/>
            <person name="Gao T."/>
            <person name="Zhang H."/>
        </authorList>
    </citation>
    <scope>NUCLEOTIDE SEQUENCE</scope>
    <source>
        <strain evidence="1">KEN1</strain>
    </source>
</reference>
<sequence>MEHIKLVEEYKDIELFLGESNNMTRIGSRMSSQMETLTIDFLRKNIDMFAWNPSDFKGIDPEVIVLTLNLDPQAKPVKQEKRSFRVEHNKIIEEEVNKLLEAGYAAEVQYTEWLSNVVVVPKAIEK</sequence>
<dbReference type="Gene3D" id="3.10.10.10">
    <property type="entry name" value="HIV Type 1 Reverse Transcriptase, subunit A, domain 1"/>
    <property type="match status" value="1"/>
</dbReference>
<dbReference type="EMBL" id="JACGWN010000011">
    <property type="protein sequence ID" value="KAL0420944.1"/>
    <property type="molecule type" value="Genomic_DNA"/>
</dbReference>
<organism evidence="1">
    <name type="scientific">Sesamum latifolium</name>
    <dbReference type="NCBI Taxonomy" id="2727402"/>
    <lineage>
        <taxon>Eukaryota</taxon>
        <taxon>Viridiplantae</taxon>
        <taxon>Streptophyta</taxon>
        <taxon>Embryophyta</taxon>
        <taxon>Tracheophyta</taxon>
        <taxon>Spermatophyta</taxon>
        <taxon>Magnoliopsida</taxon>
        <taxon>eudicotyledons</taxon>
        <taxon>Gunneridae</taxon>
        <taxon>Pentapetalae</taxon>
        <taxon>asterids</taxon>
        <taxon>lamiids</taxon>
        <taxon>Lamiales</taxon>
        <taxon>Pedaliaceae</taxon>
        <taxon>Sesamum</taxon>
    </lineage>
</organism>
<accession>A0AAW2UW06</accession>
<dbReference type="InterPro" id="IPR043502">
    <property type="entry name" value="DNA/RNA_pol_sf"/>
</dbReference>
<gene>
    <name evidence="1" type="ORF">Slati_3117300</name>
</gene>
<proteinExistence type="predicted"/>
<protein>
    <submittedName>
        <fullName evidence="1">Uncharacterized protein</fullName>
    </submittedName>
</protein>
<comment type="caution">
    <text evidence="1">The sequence shown here is derived from an EMBL/GenBank/DDBJ whole genome shotgun (WGS) entry which is preliminary data.</text>
</comment>
<reference evidence="1" key="1">
    <citation type="submission" date="2020-06" db="EMBL/GenBank/DDBJ databases">
        <authorList>
            <person name="Li T."/>
            <person name="Hu X."/>
            <person name="Zhang T."/>
            <person name="Song X."/>
            <person name="Zhang H."/>
            <person name="Dai N."/>
            <person name="Sheng W."/>
            <person name="Hou X."/>
            <person name="Wei L."/>
        </authorList>
    </citation>
    <scope>NUCLEOTIDE SEQUENCE</scope>
    <source>
        <strain evidence="1">KEN1</strain>
        <tissue evidence="1">Leaf</tissue>
    </source>
</reference>
<evidence type="ECO:0000313" key="1">
    <source>
        <dbReference type="EMBL" id="KAL0420944.1"/>
    </source>
</evidence>
<dbReference type="SUPFAM" id="SSF56672">
    <property type="entry name" value="DNA/RNA polymerases"/>
    <property type="match status" value="1"/>
</dbReference>